<feature type="chain" id="PRO_5044275654" evidence="2">
    <location>
        <begin position="23"/>
        <end position="257"/>
    </location>
</feature>
<evidence type="ECO:0000256" key="1">
    <source>
        <dbReference type="SAM" id="MobiDB-lite"/>
    </source>
</evidence>
<evidence type="ECO:0000313" key="4">
    <source>
        <dbReference type="Proteomes" id="UP001152795"/>
    </source>
</evidence>
<dbReference type="AlphaFoldDB" id="A0A6S7H210"/>
<dbReference type="Proteomes" id="UP001152795">
    <property type="component" value="Unassembled WGS sequence"/>
</dbReference>
<protein>
    <submittedName>
        <fullName evidence="3">Uncharacterized protein</fullName>
    </submittedName>
</protein>
<name>A0A6S7H210_PARCT</name>
<dbReference type="EMBL" id="CACRXK020003241">
    <property type="protein sequence ID" value="CAB3997985.1"/>
    <property type="molecule type" value="Genomic_DNA"/>
</dbReference>
<dbReference type="OrthoDB" id="10430384at2759"/>
<comment type="caution">
    <text evidence="3">The sequence shown here is derived from an EMBL/GenBank/DDBJ whole genome shotgun (WGS) entry which is preliminary data.</text>
</comment>
<feature type="signal peptide" evidence="2">
    <location>
        <begin position="1"/>
        <end position="22"/>
    </location>
</feature>
<sequence length="257" mass="29501">MRSFLRVVFVLFLFSFHKEGNATRYLPSIVWDNLNPMLSCKCNWFHPIALIEIYDRFEFVCPTTRIHTLLLNKRSRPVDHMNLNIFQRKWKGGIDAKGMNELKKQMMSGEFCDPTHKDTKKIFTCKMGAPDGHTIRFAGDAGFYKDDIVVYFNNRDDGRKTSLTSTEKRCAMAFVTKATWNVAKKYDFTYGKNLDELLPQCRHVNTTCKEEASTQPTTSLPSTTPSTTTGSSQTTLNSKKSNEALIQRLINAWLCPR</sequence>
<feature type="region of interest" description="Disordered" evidence="1">
    <location>
        <begin position="209"/>
        <end position="238"/>
    </location>
</feature>
<organism evidence="3 4">
    <name type="scientific">Paramuricea clavata</name>
    <name type="common">Red gorgonian</name>
    <name type="synonym">Violescent sea-whip</name>
    <dbReference type="NCBI Taxonomy" id="317549"/>
    <lineage>
        <taxon>Eukaryota</taxon>
        <taxon>Metazoa</taxon>
        <taxon>Cnidaria</taxon>
        <taxon>Anthozoa</taxon>
        <taxon>Octocorallia</taxon>
        <taxon>Malacalcyonacea</taxon>
        <taxon>Plexauridae</taxon>
        <taxon>Paramuricea</taxon>
    </lineage>
</organism>
<keyword evidence="4" id="KW-1185">Reference proteome</keyword>
<evidence type="ECO:0000256" key="2">
    <source>
        <dbReference type="SAM" id="SignalP"/>
    </source>
</evidence>
<proteinExistence type="predicted"/>
<evidence type="ECO:0000313" key="3">
    <source>
        <dbReference type="EMBL" id="CAB3997985.1"/>
    </source>
</evidence>
<accession>A0A6S7H210</accession>
<keyword evidence="2" id="KW-0732">Signal</keyword>
<reference evidence="3" key="1">
    <citation type="submission" date="2020-04" db="EMBL/GenBank/DDBJ databases">
        <authorList>
            <person name="Alioto T."/>
            <person name="Alioto T."/>
            <person name="Gomez Garrido J."/>
        </authorList>
    </citation>
    <scope>NUCLEOTIDE SEQUENCE</scope>
    <source>
        <strain evidence="3">A484AB</strain>
    </source>
</reference>
<feature type="compositionally biased region" description="Low complexity" evidence="1">
    <location>
        <begin position="213"/>
        <end position="236"/>
    </location>
</feature>
<gene>
    <name evidence="3" type="ORF">PACLA_8A089546</name>
</gene>